<gene>
    <name evidence="2" type="ORF">DFH07DRAFT_891135</name>
</gene>
<organism evidence="2 3">
    <name type="scientific">Mycena maculata</name>
    <dbReference type="NCBI Taxonomy" id="230809"/>
    <lineage>
        <taxon>Eukaryota</taxon>
        <taxon>Fungi</taxon>
        <taxon>Dikarya</taxon>
        <taxon>Basidiomycota</taxon>
        <taxon>Agaricomycotina</taxon>
        <taxon>Agaricomycetes</taxon>
        <taxon>Agaricomycetidae</taxon>
        <taxon>Agaricales</taxon>
        <taxon>Marasmiineae</taxon>
        <taxon>Mycenaceae</taxon>
        <taxon>Mycena</taxon>
    </lineage>
</organism>
<dbReference type="AlphaFoldDB" id="A0AAD7IHJ5"/>
<name>A0AAD7IHJ5_9AGAR</name>
<reference evidence="2" key="1">
    <citation type="submission" date="2023-03" db="EMBL/GenBank/DDBJ databases">
        <title>Massive genome expansion in bonnet fungi (Mycena s.s.) driven by repeated elements and novel gene families across ecological guilds.</title>
        <authorList>
            <consortium name="Lawrence Berkeley National Laboratory"/>
            <person name="Harder C.B."/>
            <person name="Miyauchi S."/>
            <person name="Viragh M."/>
            <person name="Kuo A."/>
            <person name="Thoen E."/>
            <person name="Andreopoulos B."/>
            <person name="Lu D."/>
            <person name="Skrede I."/>
            <person name="Drula E."/>
            <person name="Henrissat B."/>
            <person name="Morin E."/>
            <person name="Kohler A."/>
            <person name="Barry K."/>
            <person name="LaButti K."/>
            <person name="Morin E."/>
            <person name="Salamov A."/>
            <person name="Lipzen A."/>
            <person name="Mereny Z."/>
            <person name="Hegedus B."/>
            <person name="Baldrian P."/>
            <person name="Stursova M."/>
            <person name="Weitz H."/>
            <person name="Taylor A."/>
            <person name="Grigoriev I.V."/>
            <person name="Nagy L.G."/>
            <person name="Martin F."/>
            <person name="Kauserud H."/>
        </authorList>
    </citation>
    <scope>NUCLEOTIDE SEQUENCE</scope>
    <source>
        <strain evidence="2">CBHHK188m</strain>
    </source>
</reference>
<dbReference type="Proteomes" id="UP001215280">
    <property type="component" value="Unassembled WGS sequence"/>
</dbReference>
<feature type="non-terminal residue" evidence="2">
    <location>
        <position position="1"/>
    </location>
</feature>
<evidence type="ECO:0000256" key="1">
    <source>
        <dbReference type="SAM" id="Phobius"/>
    </source>
</evidence>
<sequence>MSSCITANPDITGIGVRTAIYAQNLLCFAPVVANLWDGRISSDEMKGIKDQSIGMLAIAFSILISTIVQAKTSVAGQPINGFHAAVILDLSWMNNTSTWIWFLLYAHYLSKPDELAKGGKGWRPGCPACRLEEERNPIPATLSAWAVVTFSKSCEQHRREPSFFTPILHIVDRAWDLFSHAPVLIIGSLHLSLMSAIGIWLWLHPREFGSPLTCVPTLTIVGSAVPFSSHAL</sequence>
<feature type="transmembrane region" description="Helical" evidence="1">
    <location>
        <begin position="183"/>
        <end position="203"/>
    </location>
</feature>
<keyword evidence="1" id="KW-0812">Transmembrane</keyword>
<proteinExistence type="predicted"/>
<keyword evidence="1" id="KW-0472">Membrane</keyword>
<accession>A0AAD7IHJ5</accession>
<protein>
    <submittedName>
        <fullName evidence="2">Uncharacterized protein</fullName>
    </submittedName>
</protein>
<feature type="transmembrane region" description="Helical" evidence="1">
    <location>
        <begin position="82"/>
        <end position="104"/>
    </location>
</feature>
<evidence type="ECO:0000313" key="3">
    <source>
        <dbReference type="Proteomes" id="UP001215280"/>
    </source>
</evidence>
<dbReference type="EMBL" id="JARJLG010000118">
    <property type="protein sequence ID" value="KAJ7742367.1"/>
    <property type="molecule type" value="Genomic_DNA"/>
</dbReference>
<keyword evidence="3" id="KW-1185">Reference proteome</keyword>
<comment type="caution">
    <text evidence="2">The sequence shown here is derived from an EMBL/GenBank/DDBJ whole genome shotgun (WGS) entry which is preliminary data.</text>
</comment>
<evidence type="ECO:0000313" key="2">
    <source>
        <dbReference type="EMBL" id="KAJ7742367.1"/>
    </source>
</evidence>
<keyword evidence="1" id="KW-1133">Transmembrane helix</keyword>
<feature type="transmembrane region" description="Helical" evidence="1">
    <location>
        <begin position="53"/>
        <end position="70"/>
    </location>
</feature>